<organism evidence="2 3">
    <name type="scientific">Erythrobacter litoralis</name>
    <dbReference type="NCBI Taxonomy" id="39960"/>
    <lineage>
        <taxon>Bacteria</taxon>
        <taxon>Pseudomonadati</taxon>
        <taxon>Pseudomonadota</taxon>
        <taxon>Alphaproteobacteria</taxon>
        <taxon>Sphingomonadales</taxon>
        <taxon>Erythrobacteraceae</taxon>
        <taxon>Erythrobacter/Porphyrobacter group</taxon>
        <taxon>Erythrobacter</taxon>
    </lineage>
</organism>
<protein>
    <submittedName>
        <fullName evidence="2">Uncharacterized protein</fullName>
    </submittedName>
</protein>
<evidence type="ECO:0000313" key="2">
    <source>
        <dbReference type="EMBL" id="KEO92522.1"/>
    </source>
</evidence>
<dbReference type="PATRIC" id="fig|39960.10.peg.1411"/>
<reference evidence="2 3" key="1">
    <citation type="submission" date="2014-04" db="EMBL/GenBank/DDBJ databases">
        <title>A comprehensive comparison of genomes of Erythrobacter spp. Strains.</title>
        <authorList>
            <person name="Zheng Q."/>
        </authorList>
    </citation>
    <scope>NUCLEOTIDE SEQUENCE [LARGE SCALE GENOMIC DNA]</scope>
    <source>
        <strain evidence="2 3">DSM 8509</strain>
    </source>
</reference>
<dbReference type="RefSeq" id="WP_034904812.1">
    <property type="nucleotide sequence ID" value="NZ_CP017057.1"/>
</dbReference>
<dbReference type="KEGG" id="elq:Ga0102493_112318"/>
<feature type="transmembrane region" description="Helical" evidence="1">
    <location>
        <begin position="6"/>
        <end position="26"/>
    </location>
</feature>
<accession>A0A074N3K4</accession>
<dbReference type="EMBL" id="JMIX01000009">
    <property type="protein sequence ID" value="KEO92522.1"/>
    <property type="molecule type" value="Genomic_DNA"/>
</dbReference>
<evidence type="ECO:0000256" key="1">
    <source>
        <dbReference type="SAM" id="Phobius"/>
    </source>
</evidence>
<keyword evidence="3" id="KW-1185">Reference proteome</keyword>
<comment type="caution">
    <text evidence="2">The sequence shown here is derived from an EMBL/GenBank/DDBJ whole genome shotgun (WGS) entry which is preliminary data.</text>
</comment>
<keyword evidence="1" id="KW-0812">Transmembrane</keyword>
<dbReference type="Proteomes" id="UP000027866">
    <property type="component" value="Unassembled WGS sequence"/>
</dbReference>
<gene>
    <name evidence="2" type="ORF">EH32_14780</name>
</gene>
<sequence length="172" mass="18937">MDKTSVVGLTAIAGFVAGGVWLSALLDRSPDPTEPVAAAIKADFSEYIPYLKDPVRRAEAGIDKAAICIQTEELLDYPILADRLADSFLHPIPVADCTSKTVEGDFGMFTALTYWFDKDGAEAGKIDVVAVRCPTPSRCFVDIDHRGGGNRYEAIRSDGRWMAKWHKMRWVV</sequence>
<dbReference type="OrthoDB" id="7433512at2"/>
<name>A0A074N3K4_9SPHN</name>
<keyword evidence="1" id="KW-1133">Transmembrane helix</keyword>
<evidence type="ECO:0000313" key="3">
    <source>
        <dbReference type="Proteomes" id="UP000027866"/>
    </source>
</evidence>
<keyword evidence="1" id="KW-0472">Membrane</keyword>
<proteinExistence type="predicted"/>
<dbReference type="AlphaFoldDB" id="A0A074N3K4"/>